<gene>
    <name evidence="19" type="primary">CEL61A_1</name>
    <name evidence="19" type="ORF">MFIFM68171_04664</name>
</gene>
<proteinExistence type="inferred from homology"/>
<evidence type="ECO:0000256" key="11">
    <source>
        <dbReference type="ARBA" id="ARBA00023277"/>
    </source>
</evidence>
<dbReference type="Proteomes" id="UP001628179">
    <property type="component" value="Unassembled WGS sequence"/>
</dbReference>
<protein>
    <recommendedName>
        <fullName evidence="15">lytic cellulose monooxygenase (C4-dehydrogenating)</fullName>
        <ecNumber evidence="15">1.14.99.56</ecNumber>
    </recommendedName>
</protein>
<keyword evidence="6" id="KW-0136">Cellulose degradation</keyword>
<evidence type="ECO:0000256" key="10">
    <source>
        <dbReference type="ARBA" id="ARBA00023157"/>
    </source>
</evidence>
<keyword evidence="3" id="KW-0964">Secreted</keyword>
<evidence type="ECO:0000256" key="7">
    <source>
        <dbReference type="ARBA" id="ARBA00023002"/>
    </source>
</evidence>
<evidence type="ECO:0000256" key="4">
    <source>
        <dbReference type="ARBA" id="ARBA00022723"/>
    </source>
</evidence>
<dbReference type="CDD" id="cd21175">
    <property type="entry name" value="LPMO_AA9"/>
    <property type="match status" value="1"/>
</dbReference>
<evidence type="ECO:0000313" key="20">
    <source>
        <dbReference type="Proteomes" id="UP001628179"/>
    </source>
</evidence>
<keyword evidence="9" id="KW-0503">Monooxygenase</keyword>
<evidence type="ECO:0000256" key="6">
    <source>
        <dbReference type="ARBA" id="ARBA00023001"/>
    </source>
</evidence>
<keyword evidence="12" id="KW-0624">Polysaccharide degradation</keyword>
<evidence type="ECO:0000313" key="19">
    <source>
        <dbReference type="EMBL" id="GAB1314454.1"/>
    </source>
</evidence>
<dbReference type="EMBL" id="BAAFSV010000002">
    <property type="protein sequence ID" value="GAB1314454.1"/>
    <property type="molecule type" value="Genomic_DNA"/>
</dbReference>
<evidence type="ECO:0000256" key="16">
    <source>
        <dbReference type="SAM" id="MobiDB-lite"/>
    </source>
</evidence>
<dbReference type="PROSITE" id="PS51164">
    <property type="entry name" value="CBM1_2"/>
    <property type="match status" value="1"/>
</dbReference>
<evidence type="ECO:0000256" key="9">
    <source>
        <dbReference type="ARBA" id="ARBA00023033"/>
    </source>
</evidence>
<reference evidence="19 20" key="1">
    <citation type="submission" date="2024-09" db="EMBL/GenBank/DDBJ databases">
        <title>Itraconazole resistance in Madurella fahalii resulting from another homologue of gene encoding cytochrome P450 14-alpha sterol demethylase (CYP51).</title>
        <authorList>
            <person name="Yoshioka I."/>
            <person name="Fahal A.H."/>
            <person name="Kaneko S."/>
            <person name="Yaguchi T."/>
        </authorList>
    </citation>
    <scope>NUCLEOTIDE SEQUENCE [LARGE SCALE GENOMIC DNA]</scope>
    <source>
        <strain evidence="19 20">IFM 68171</strain>
    </source>
</reference>
<dbReference type="Pfam" id="PF00734">
    <property type="entry name" value="CBM_1"/>
    <property type="match status" value="1"/>
</dbReference>
<keyword evidence="20" id="KW-1185">Reference proteome</keyword>
<comment type="similarity">
    <text evidence="13">Belongs to the polysaccharide monooxygenase AA9 family.</text>
</comment>
<comment type="subcellular location">
    <subcellularLocation>
        <location evidence="2">Secreted</location>
    </subcellularLocation>
</comment>
<evidence type="ECO:0000256" key="5">
    <source>
        <dbReference type="ARBA" id="ARBA00022729"/>
    </source>
</evidence>
<accession>A0ABQ0G9L8</accession>
<feature type="chain" id="PRO_5047359148" description="lytic cellulose monooxygenase (C4-dehydrogenating)" evidence="17">
    <location>
        <begin position="20"/>
        <end position="345"/>
    </location>
</feature>
<dbReference type="InterPro" id="IPR035971">
    <property type="entry name" value="CBD_sf"/>
</dbReference>
<comment type="caution">
    <text evidence="19">The sequence shown here is derived from an EMBL/GenBank/DDBJ whole genome shotgun (WGS) entry which is preliminary data.</text>
</comment>
<feature type="signal peptide" evidence="17">
    <location>
        <begin position="1"/>
        <end position="19"/>
    </location>
</feature>
<dbReference type="GeneID" id="98175407"/>
<feature type="domain" description="CBM1" evidence="18">
    <location>
        <begin position="309"/>
        <end position="345"/>
    </location>
</feature>
<keyword evidence="7" id="KW-0560">Oxidoreductase</keyword>
<dbReference type="EC" id="1.14.99.56" evidence="15"/>
<evidence type="ECO:0000256" key="8">
    <source>
        <dbReference type="ARBA" id="ARBA00023008"/>
    </source>
</evidence>
<keyword evidence="10" id="KW-1015">Disulfide bond</keyword>
<dbReference type="SMART" id="SM00236">
    <property type="entry name" value="fCBD"/>
    <property type="match status" value="1"/>
</dbReference>
<evidence type="ECO:0000256" key="2">
    <source>
        <dbReference type="ARBA" id="ARBA00004613"/>
    </source>
</evidence>
<dbReference type="Gene3D" id="2.70.50.70">
    <property type="match status" value="1"/>
</dbReference>
<dbReference type="PANTHER" id="PTHR33353">
    <property type="entry name" value="PUTATIVE (AFU_ORTHOLOGUE AFUA_1G12560)-RELATED"/>
    <property type="match status" value="1"/>
</dbReference>
<dbReference type="PANTHER" id="PTHR33353:SF36">
    <property type="entry name" value="ENDO-BETA-1,4-GLUCANASE D"/>
    <property type="match status" value="1"/>
</dbReference>
<keyword evidence="4" id="KW-0479">Metal-binding</keyword>
<evidence type="ECO:0000256" key="12">
    <source>
        <dbReference type="ARBA" id="ARBA00023326"/>
    </source>
</evidence>
<evidence type="ECO:0000256" key="13">
    <source>
        <dbReference type="ARBA" id="ARBA00044502"/>
    </source>
</evidence>
<evidence type="ECO:0000259" key="18">
    <source>
        <dbReference type="PROSITE" id="PS51164"/>
    </source>
</evidence>
<name>A0ABQ0G9L8_9PEZI</name>
<dbReference type="Pfam" id="PF03443">
    <property type="entry name" value="AA9"/>
    <property type="match status" value="1"/>
</dbReference>
<sequence length="345" mass="35605">MSKTSAVLASLAGAALVAAHGHVSHIIVNGVYYENYDPTTHWYQPNPPTVIGWKAAQQDNGFVEPNNFGTSDIICHKAGSPGGGHATVNAGDKISIVWTPEWPESHIGPVIDYLAACNGDCETVNKESLRWFKIDGAGYNSNTGTWAADDLRANGNSWLVQIPPDLRAGNYVLRHEIIALHGGSSPNGAQAYPQCINLRVTGGGSNSPSGVAGTSLYRATDPGILFNPYSGNINYPVPGPTLIAGAVSSIAQSKSVATRTATATAPGGGGSNPQPTGPVTTTSHAAVTTTLQTVTQAPEPTTTPPAGGAVQTRWGQCGGIGWVSPTACVAGSSCSAINDYYHQCV</sequence>
<organism evidence="19 20">
    <name type="scientific">Madurella fahalii</name>
    <dbReference type="NCBI Taxonomy" id="1157608"/>
    <lineage>
        <taxon>Eukaryota</taxon>
        <taxon>Fungi</taxon>
        <taxon>Dikarya</taxon>
        <taxon>Ascomycota</taxon>
        <taxon>Pezizomycotina</taxon>
        <taxon>Sordariomycetes</taxon>
        <taxon>Sordariomycetidae</taxon>
        <taxon>Sordariales</taxon>
        <taxon>Sordariales incertae sedis</taxon>
        <taxon>Madurella</taxon>
    </lineage>
</organism>
<feature type="region of interest" description="Disordered" evidence="16">
    <location>
        <begin position="258"/>
        <end position="282"/>
    </location>
</feature>
<evidence type="ECO:0000256" key="1">
    <source>
        <dbReference type="ARBA" id="ARBA00001973"/>
    </source>
</evidence>
<keyword evidence="11" id="KW-0119">Carbohydrate metabolism</keyword>
<keyword evidence="19" id="KW-0378">Hydrolase</keyword>
<comment type="cofactor">
    <cofactor evidence="1">
        <name>Cu(2+)</name>
        <dbReference type="ChEBI" id="CHEBI:29036"/>
    </cofactor>
</comment>
<evidence type="ECO:0000256" key="3">
    <source>
        <dbReference type="ARBA" id="ARBA00022525"/>
    </source>
</evidence>
<dbReference type="SUPFAM" id="SSF57180">
    <property type="entry name" value="Cellulose-binding domain"/>
    <property type="match status" value="1"/>
</dbReference>
<dbReference type="InterPro" id="IPR049892">
    <property type="entry name" value="AA9"/>
</dbReference>
<evidence type="ECO:0000256" key="17">
    <source>
        <dbReference type="SAM" id="SignalP"/>
    </source>
</evidence>
<dbReference type="GO" id="GO:0016787">
    <property type="term" value="F:hydrolase activity"/>
    <property type="evidence" value="ECO:0007669"/>
    <property type="project" value="UniProtKB-KW"/>
</dbReference>
<evidence type="ECO:0000256" key="14">
    <source>
        <dbReference type="ARBA" id="ARBA00045077"/>
    </source>
</evidence>
<comment type="catalytic activity">
    <reaction evidence="14">
        <text>[(1-&gt;4)-beta-D-glucosyl]n+m + reduced acceptor + O2 = 4-dehydro-beta-D-glucosyl-[(1-&gt;4)-beta-D-glucosyl]n-1 + [(1-&gt;4)-beta-D-glucosyl]m + acceptor + H2O.</text>
        <dbReference type="EC" id="1.14.99.56"/>
    </reaction>
</comment>
<evidence type="ECO:0000256" key="15">
    <source>
        <dbReference type="ARBA" id="ARBA00047174"/>
    </source>
</evidence>
<keyword evidence="8" id="KW-0186">Copper</keyword>
<dbReference type="InterPro" id="IPR000254">
    <property type="entry name" value="CBD"/>
</dbReference>
<keyword evidence="5 17" id="KW-0732">Signal</keyword>
<dbReference type="InterPro" id="IPR005103">
    <property type="entry name" value="AA9_LPMO"/>
</dbReference>
<dbReference type="RefSeq" id="XP_070916185.1">
    <property type="nucleotide sequence ID" value="XM_071060084.1"/>
</dbReference>